<sequence>MPLVKMIRGGQVTFPKVFRDKFGLKEGDLMEYEIREDGIFFKPKQVIDRGGALKTFSRAIAKIQARSGNKFKHLSEEELYGLIEEAVESVDKPKSKRR</sequence>
<dbReference type="Gene3D" id="2.10.260.10">
    <property type="match status" value="1"/>
</dbReference>
<name>F2NER8_DESAR</name>
<dbReference type="InterPro" id="IPR007159">
    <property type="entry name" value="SpoVT-AbrB_dom"/>
</dbReference>
<gene>
    <name evidence="2" type="ordered locus">Desac_0367</name>
</gene>
<evidence type="ECO:0000313" key="2">
    <source>
        <dbReference type="EMBL" id="AEB08258.1"/>
    </source>
</evidence>
<dbReference type="GO" id="GO:0003677">
    <property type="term" value="F:DNA binding"/>
    <property type="evidence" value="ECO:0007669"/>
    <property type="project" value="InterPro"/>
</dbReference>
<reference evidence="3" key="2">
    <citation type="submission" date="2011-03" db="EMBL/GenBank/DDBJ databases">
        <title>The complete genome of Desulfobacca acetoxidans DSM 11109.</title>
        <authorList>
            <consortium name="US DOE Joint Genome Institute (JGI-PGF)"/>
            <person name="Lucas S."/>
            <person name="Copeland A."/>
            <person name="Lapidus A."/>
            <person name="Bruce D."/>
            <person name="Goodwin L."/>
            <person name="Pitluck S."/>
            <person name="Peters L."/>
            <person name="Kyrpides N."/>
            <person name="Mavromatis K."/>
            <person name="Ivanova N."/>
            <person name="Ovchinnikova G."/>
            <person name="Teshima H."/>
            <person name="Detter J.C."/>
            <person name="Han C."/>
            <person name="Land M."/>
            <person name="Hauser L."/>
            <person name="Markowitz V."/>
            <person name="Cheng J.-F."/>
            <person name="Hugenholtz P."/>
            <person name="Woyke T."/>
            <person name="Wu D."/>
            <person name="Spring S."/>
            <person name="Schueler E."/>
            <person name="Brambilla E."/>
            <person name="Klenk H.-P."/>
            <person name="Eisen J.A."/>
        </authorList>
    </citation>
    <scope>NUCLEOTIDE SEQUENCE [LARGE SCALE GENOMIC DNA]</scope>
    <source>
        <strain evidence="3">ATCC 700848 / DSM 11109 / ASRB2</strain>
    </source>
</reference>
<keyword evidence="3" id="KW-1185">Reference proteome</keyword>
<dbReference type="SMART" id="SM00966">
    <property type="entry name" value="SpoVT_AbrB"/>
    <property type="match status" value="1"/>
</dbReference>
<dbReference type="InterPro" id="IPR037914">
    <property type="entry name" value="SpoVT-AbrB_sf"/>
</dbReference>
<dbReference type="HOGENOM" id="CLU_158484_9_3_7"/>
<dbReference type="KEGG" id="dao:Desac_0367"/>
<dbReference type="NCBIfam" id="TIGR01439">
    <property type="entry name" value="lp_hng_hel_AbrB"/>
    <property type="match status" value="1"/>
</dbReference>
<evidence type="ECO:0000259" key="1">
    <source>
        <dbReference type="SMART" id="SM00966"/>
    </source>
</evidence>
<dbReference type="EMBL" id="CP002629">
    <property type="protein sequence ID" value="AEB08258.1"/>
    <property type="molecule type" value="Genomic_DNA"/>
</dbReference>
<dbReference type="Proteomes" id="UP000000483">
    <property type="component" value="Chromosome"/>
</dbReference>
<proteinExistence type="predicted"/>
<dbReference type="SUPFAM" id="SSF89447">
    <property type="entry name" value="AbrB/MazE/MraZ-like"/>
    <property type="match status" value="1"/>
</dbReference>
<dbReference type="RefSeq" id="WP_013705371.1">
    <property type="nucleotide sequence ID" value="NC_015388.1"/>
</dbReference>
<dbReference type="eggNOG" id="COG2002">
    <property type="taxonomic scope" value="Bacteria"/>
</dbReference>
<feature type="domain" description="SpoVT-AbrB" evidence="1">
    <location>
        <begin position="4"/>
        <end position="49"/>
    </location>
</feature>
<reference evidence="2 3" key="1">
    <citation type="journal article" date="2011" name="Stand. Genomic Sci.">
        <title>Complete genome sequence of the acetate-degrading sulfate reducer Desulfobacca acetoxidans type strain (ASRB2).</title>
        <authorList>
            <person name="Goker M."/>
            <person name="Teshima H."/>
            <person name="Lapidus A."/>
            <person name="Nolan M."/>
            <person name="Lucas S."/>
            <person name="Hammon N."/>
            <person name="Deshpande S."/>
            <person name="Cheng J.F."/>
            <person name="Tapia R."/>
            <person name="Han C."/>
            <person name="Goodwin L."/>
            <person name="Pitluck S."/>
            <person name="Huntemann M."/>
            <person name="Liolios K."/>
            <person name="Ivanova N."/>
            <person name="Pagani I."/>
            <person name="Mavromatis K."/>
            <person name="Ovchinikova G."/>
            <person name="Pati A."/>
            <person name="Chen A."/>
            <person name="Palaniappan K."/>
            <person name="Land M."/>
            <person name="Hauser L."/>
            <person name="Brambilla E.M."/>
            <person name="Rohde M."/>
            <person name="Spring S."/>
            <person name="Detter J.C."/>
            <person name="Woyke T."/>
            <person name="Bristow J."/>
            <person name="Eisen J.A."/>
            <person name="Markowitz V."/>
            <person name="Hugenholtz P."/>
            <person name="Kyrpides N.C."/>
            <person name="Klenk H.P."/>
        </authorList>
    </citation>
    <scope>NUCLEOTIDE SEQUENCE [LARGE SCALE GENOMIC DNA]</scope>
    <source>
        <strain evidence="3">ATCC 700848 / DSM 11109 / ASRB2</strain>
    </source>
</reference>
<dbReference type="AlphaFoldDB" id="F2NER8"/>
<evidence type="ECO:0000313" key="3">
    <source>
        <dbReference type="Proteomes" id="UP000000483"/>
    </source>
</evidence>
<dbReference type="OrthoDB" id="9810885at2"/>
<accession>F2NER8</accession>
<protein>
    <submittedName>
        <fullName evidence="2">Transcriptional regulator, AbrB family</fullName>
    </submittedName>
</protein>
<dbReference type="STRING" id="880072.Desac_0367"/>
<organism evidence="2 3">
    <name type="scientific">Desulfobacca acetoxidans (strain ATCC 700848 / DSM 11109 / ASRB2)</name>
    <dbReference type="NCBI Taxonomy" id="880072"/>
    <lineage>
        <taxon>Bacteria</taxon>
        <taxon>Pseudomonadati</taxon>
        <taxon>Thermodesulfobacteriota</taxon>
        <taxon>Desulfobaccia</taxon>
        <taxon>Desulfobaccales</taxon>
        <taxon>Desulfobaccaceae</taxon>
        <taxon>Desulfobacca</taxon>
    </lineage>
</organism>
<dbReference type="Pfam" id="PF04014">
    <property type="entry name" value="MazE_antitoxin"/>
    <property type="match status" value="1"/>
</dbReference>